<gene>
    <name evidence="2" type="ORF">FE784_12205</name>
</gene>
<evidence type="ECO:0000256" key="1">
    <source>
        <dbReference type="SAM" id="SignalP"/>
    </source>
</evidence>
<dbReference type="PROSITE" id="PS51257">
    <property type="entry name" value="PROKAR_LIPOPROTEIN"/>
    <property type="match status" value="1"/>
</dbReference>
<name>A0A5C4TBB3_9BACL</name>
<proteinExistence type="predicted"/>
<dbReference type="OrthoDB" id="2511899at2"/>
<dbReference type="Pfam" id="PF01547">
    <property type="entry name" value="SBP_bac_1"/>
    <property type="match status" value="1"/>
</dbReference>
<dbReference type="SUPFAM" id="SSF53850">
    <property type="entry name" value="Periplasmic binding protein-like II"/>
    <property type="match status" value="1"/>
</dbReference>
<dbReference type="InterPro" id="IPR050490">
    <property type="entry name" value="Bact_solute-bd_prot1"/>
</dbReference>
<dbReference type="Gene3D" id="3.40.190.10">
    <property type="entry name" value="Periplasmic binding protein-like II"/>
    <property type="match status" value="1"/>
</dbReference>
<protein>
    <submittedName>
        <fullName evidence="2">Carbohydrate ABC transporter substrate-binding protein</fullName>
    </submittedName>
</protein>
<dbReference type="PANTHER" id="PTHR43649">
    <property type="entry name" value="ARABINOSE-BINDING PROTEIN-RELATED"/>
    <property type="match status" value="1"/>
</dbReference>
<dbReference type="EMBL" id="VDCQ01000014">
    <property type="protein sequence ID" value="TNJ65936.1"/>
    <property type="molecule type" value="Genomic_DNA"/>
</dbReference>
<dbReference type="PANTHER" id="PTHR43649:SF12">
    <property type="entry name" value="DIACETYLCHITOBIOSE BINDING PROTEIN DASA"/>
    <property type="match status" value="1"/>
</dbReference>
<keyword evidence="1" id="KW-0732">Signal</keyword>
<feature type="chain" id="PRO_5023041130" evidence="1">
    <location>
        <begin position="18"/>
        <end position="448"/>
    </location>
</feature>
<reference evidence="2 3" key="1">
    <citation type="submission" date="2019-05" db="EMBL/GenBank/DDBJ databases">
        <title>We sequenced the genome of Paenibacillus hemerocallicola KCTC 33185 for further insight into its adaptation and study the phylogeny of Paenibacillus.</title>
        <authorList>
            <person name="Narsing Rao M.P."/>
        </authorList>
    </citation>
    <scope>NUCLEOTIDE SEQUENCE [LARGE SCALE GENOMIC DNA]</scope>
    <source>
        <strain evidence="2 3">KCTC 33185</strain>
    </source>
</reference>
<organism evidence="2 3">
    <name type="scientific">Paenibacillus hemerocallicola</name>
    <dbReference type="NCBI Taxonomy" id="1172614"/>
    <lineage>
        <taxon>Bacteria</taxon>
        <taxon>Bacillati</taxon>
        <taxon>Bacillota</taxon>
        <taxon>Bacilli</taxon>
        <taxon>Bacillales</taxon>
        <taxon>Paenibacillaceae</taxon>
        <taxon>Paenibacillus</taxon>
    </lineage>
</organism>
<dbReference type="InterPro" id="IPR006059">
    <property type="entry name" value="SBP"/>
</dbReference>
<dbReference type="RefSeq" id="WP_139602477.1">
    <property type="nucleotide sequence ID" value="NZ_VDCQ01000014.1"/>
</dbReference>
<evidence type="ECO:0000313" key="2">
    <source>
        <dbReference type="EMBL" id="TNJ65936.1"/>
    </source>
</evidence>
<comment type="caution">
    <text evidence="2">The sequence shown here is derived from an EMBL/GenBank/DDBJ whole genome shotgun (WGS) entry which is preliminary data.</text>
</comment>
<keyword evidence="3" id="KW-1185">Reference proteome</keyword>
<accession>A0A5C4TBB3</accession>
<dbReference type="AlphaFoldDB" id="A0A5C4TBB3"/>
<dbReference type="Proteomes" id="UP000307943">
    <property type="component" value="Unassembled WGS sequence"/>
</dbReference>
<evidence type="ECO:0000313" key="3">
    <source>
        <dbReference type="Proteomes" id="UP000307943"/>
    </source>
</evidence>
<feature type="signal peptide" evidence="1">
    <location>
        <begin position="1"/>
        <end position="17"/>
    </location>
</feature>
<sequence>MKLTMKGKLVAPVVAVAAIVSGCGVGESDGGKPQAAPSGQAAPPAVDYNESAELTIYASSSSFTEDIFKSRIEQYVRTKFPNYKLNYIKPGSMTVPDMIATQNVPDIFLFALPEMQKNLLPNGLQYDLTELIRKHKVDLNRFEPGLIQTFRDVSGDGKLFGLPESTNPHVMFYNKDIYDKFGVPYPKNGMTWDEAYEMSRKLTNFQDGVQYRGVTTFFRTMLTNNAESLPIIDAKTGRASVHTAQWKTIFDNAKRFYEVNGMLTGYKSSDGAAELTAFYTDKNIASVISPLSAYTRAGMKDVEWDMVSVPVASAQQNMGLQVEPRALFISNTSKSKEQAFQVLLHVLSDEVELANSKAGKTTSLQNEAIAKAFGADLELLKGKNTSAVFHNKVAPSPQASELATNGANMLSKEFDAVIQGQKDVNTALRNAEETINKAIEEELAKTGK</sequence>